<sequence>MTPFGARIRCLREIKGIALKTMAADLHVSSAYLSALEHGHRGRPAPGLVMQIAGYFGLIWDEAEDLKRLAELSHPRVTIDSAGLSPDRTELANRLAESIRTLSDQTVIEVLARLRDDQNH</sequence>
<evidence type="ECO:0000313" key="2">
    <source>
        <dbReference type="EMBL" id="MBR9972739.1"/>
    </source>
</evidence>
<reference evidence="2 3" key="1">
    <citation type="submission" date="2021-04" db="EMBL/GenBank/DDBJ databases">
        <title>Magnetospirillum sulfuroxidans sp. nov., a facultative chemolithoautotrophic sulfur-oxidizing alphaproteobacterium isolated from freshwater sediment and proposals for Paramagetospirillum gen. nov., and Magnetospirillaceae fam. nov.</title>
        <authorList>
            <person name="Koziaeva V."/>
            <person name="Geelhoed J.S."/>
            <person name="Sorokin D.Y."/>
            <person name="Grouzdev D.S."/>
        </authorList>
    </citation>
    <scope>NUCLEOTIDE SEQUENCE [LARGE SCALE GENOMIC DNA]</scope>
    <source>
        <strain evidence="2 3">J10</strain>
    </source>
</reference>
<dbReference type="Gene3D" id="1.10.260.40">
    <property type="entry name" value="lambda repressor-like DNA-binding domains"/>
    <property type="match status" value="1"/>
</dbReference>
<dbReference type="Proteomes" id="UP000680714">
    <property type="component" value="Unassembled WGS sequence"/>
</dbReference>
<dbReference type="InterPro" id="IPR001387">
    <property type="entry name" value="Cro/C1-type_HTH"/>
</dbReference>
<dbReference type="Pfam" id="PF12844">
    <property type="entry name" value="HTH_19"/>
    <property type="match status" value="1"/>
</dbReference>
<dbReference type="PROSITE" id="PS50943">
    <property type="entry name" value="HTH_CROC1"/>
    <property type="match status" value="1"/>
</dbReference>
<dbReference type="EMBL" id="JAGTUF010000013">
    <property type="protein sequence ID" value="MBR9972739.1"/>
    <property type="molecule type" value="Genomic_DNA"/>
</dbReference>
<keyword evidence="3" id="KW-1185">Reference proteome</keyword>
<evidence type="ECO:0000259" key="1">
    <source>
        <dbReference type="PROSITE" id="PS50943"/>
    </source>
</evidence>
<dbReference type="RefSeq" id="WP_211549803.1">
    <property type="nucleotide sequence ID" value="NZ_JAGTUF010000013.1"/>
</dbReference>
<evidence type="ECO:0000313" key="3">
    <source>
        <dbReference type="Proteomes" id="UP000680714"/>
    </source>
</evidence>
<accession>A0ABS5IEG8</accession>
<protein>
    <submittedName>
        <fullName evidence="2">Helix-turn-helix domain-containing protein</fullName>
    </submittedName>
</protein>
<comment type="caution">
    <text evidence="2">The sequence shown here is derived from an EMBL/GenBank/DDBJ whole genome shotgun (WGS) entry which is preliminary data.</text>
</comment>
<name>A0ABS5IEG8_9PROT</name>
<proteinExistence type="predicted"/>
<dbReference type="InterPro" id="IPR010982">
    <property type="entry name" value="Lambda_DNA-bd_dom_sf"/>
</dbReference>
<organism evidence="2 3">
    <name type="scientific">Magnetospirillum sulfuroxidans</name>
    <dbReference type="NCBI Taxonomy" id="611300"/>
    <lineage>
        <taxon>Bacteria</taxon>
        <taxon>Pseudomonadati</taxon>
        <taxon>Pseudomonadota</taxon>
        <taxon>Alphaproteobacteria</taxon>
        <taxon>Rhodospirillales</taxon>
        <taxon>Rhodospirillaceae</taxon>
        <taxon>Magnetospirillum</taxon>
    </lineage>
</organism>
<dbReference type="SUPFAM" id="SSF47413">
    <property type="entry name" value="lambda repressor-like DNA-binding domains"/>
    <property type="match status" value="1"/>
</dbReference>
<dbReference type="CDD" id="cd00093">
    <property type="entry name" value="HTH_XRE"/>
    <property type="match status" value="1"/>
</dbReference>
<gene>
    <name evidence="2" type="ORF">KEC16_13525</name>
</gene>
<dbReference type="SMART" id="SM00530">
    <property type="entry name" value="HTH_XRE"/>
    <property type="match status" value="1"/>
</dbReference>
<feature type="domain" description="HTH cro/C1-type" evidence="1">
    <location>
        <begin position="8"/>
        <end position="66"/>
    </location>
</feature>